<evidence type="ECO:0000313" key="1">
    <source>
        <dbReference type="EMBL" id="GAF98757.1"/>
    </source>
</evidence>
<protein>
    <submittedName>
        <fullName evidence="1">Uncharacterized protein</fullName>
    </submittedName>
</protein>
<reference evidence="1" key="1">
    <citation type="journal article" date="2014" name="Front. Microbiol.">
        <title>High frequency of phylogenetically diverse reductive dehalogenase-homologous genes in deep subseafloor sedimentary metagenomes.</title>
        <authorList>
            <person name="Kawai M."/>
            <person name="Futagami T."/>
            <person name="Toyoda A."/>
            <person name="Takaki Y."/>
            <person name="Nishi S."/>
            <person name="Hori S."/>
            <person name="Arai W."/>
            <person name="Tsubouchi T."/>
            <person name="Morono Y."/>
            <person name="Uchiyama I."/>
            <person name="Ito T."/>
            <person name="Fujiyama A."/>
            <person name="Inagaki F."/>
            <person name="Takami H."/>
        </authorList>
    </citation>
    <scope>NUCLEOTIDE SEQUENCE</scope>
    <source>
        <strain evidence="1">Expedition CK06-06</strain>
    </source>
</reference>
<comment type="caution">
    <text evidence="1">The sequence shown here is derived from an EMBL/GenBank/DDBJ whole genome shotgun (WGS) entry which is preliminary data.</text>
</comment>
<accession>X0UEC9</accession>
<organism evidence="1">
    <name type="scientific">marine sediment metagenome</name>
    <dbReference type="NCBI Taxonomy" id="412755"/>
    <lineage>
        <taxon>unclassified sequences</taxon>
        <taxon>metagenomes</taxon>
        <taxon>ecological metagenomes</taxon>
    </lineage>
</organism>
<proteinExistence type="predicted"/>
<sequence length="47" mass="5413">MKTTWTAGLEEQRKVDIKSAFKSSTVIRKRLIELCEAKTHSSFNTNK</sequence>
<feature type="non-terminal residue" evidence="1">
    <location>
        <position position="47"/>
    </location>
</feature>
<dbReference type="EMBL" id="BARS01012307">
    <property type="protein sequence ID" value="GAF98757.1"/>
    <property type="molecule type" value="Genomic_DNA"/>
</dbReference>
<name>X0UEC9_9ZZZZ</name>
<dbReference type="AlphaFoldDB" id="X0UEC9"/>
<gene>
    <name evidence="1" type="ORF">S01H1_21987</name>
</gene>